<keyword evidence="2" id="KW-1185">Reference proteome</keyword>
<proteinExistence type="predicted"/>
<dbReference type="EMBL" id="JAAZQQ010000005">
    <property type="protein sequence ID" value="NKX45658.1"/>
    <property type="molecule type" value="Genomic_DNA"/>
</dbReference>
<dbReference type="Proteomes" id="UP000526408">
    <property type="component" value="Unassembled WGS sequence"/>
</dbReference>
<evidence type="ECO:0000313" key="2">
    <source>
        <dbReference type="Proteomes" id="UP000526408"/>
    </source>
</evidence>
<dbReference type="AlphaFoldDB" id="A0A7X6K0B1"/>
<evidence type="ECO:0008006" key="3">
    <source>
        <dbReference type="Google" id="ProtNLM"/>
    </source>
</evidence>
<dbReference type="RefSeq" id="WP_168624052.1">
    <property type="nucleotide sequence ID" value="NZ_JAAZQQ010000005.1"/>
</dbReference>
<protein>
    <recommendedName>
        <fullName evidence="3">Phytanoyl-CoA dioxygenase</fullName>
    </recommendedName>
</protein>
<evidence type="ECO:0000313" key="1">
    <source>
        <dbReference type="EMBL" id="NKX45658.1"/>
    </source>
</evidence>
<accession>A0A7X6K0B1</accession>
<sequence length="256" mass="27272">MGWLGRGWQVFPAEPAVLDWVAAARGPALAAVDNPALRARWLRHAGTWFAGVDVLPNDADGRVGQGPPLAGAARDAAEAVAGRLALHPAQVSVTWPGYPGRDEGETDTAHAYRLRRDAAHLDGLLPEGPDKRRHLREPHGYILGLALTGGGAGAAPLVVWEGSHEVMRGAFRAAFAGVPPGRWGEIDVTATYQAARRRCFDTCARVELPLAPGEAVLLHRLSLHGIAPWTGAAAAPRAIAYLRPLLPRLADWLDLP</sequence>
<dbReference type="SUPFAM" id="SSF51197">
    <property type="entry name" value="Clavaminate synthase-like"/>
    <property type="match status" value="1"/>
</dbReference>
<name>A0A7X6K0B1_9RHOB</name>
<reference evidence="1 2" key="1">
    <citation type="submission" date="2020-04" db="EMBL/GenBank/DDBJ databases">
        <authorList>
            <person name="Yoon J."/>
        </authorList>
    </citation>
    <scope>NUCLEOTIDE SEQUENCE [LARGE SCALE GENOMIC DNA]</scope>
    <source>
        <strain evidence="1 2">KMU-115</strain>
    </source>
</reference>
<organism evidence="1 2">
    <name type="scientific">Roseicyclus persicicus</name>
    <dbReference type="NCBI Taxonomy" id="2650661"/>
    <lineage>
        <taxon>Bacteria</taxon>
        <taxon>Pseudomonadati</taxon>
        <taxon>Pseudomonadota</taxon>
        <taxon>Alphaproteobacteria</taxon>
        <taxon>Rhodobacterales</taxon>
        <taxon>Roseobacteraceae</taxon>
        <taxon>Roseicyclus</taxon>
    </lineage>
</organism>
<gene>
    <name evidence="1" type="ORF">HCU73_13770</name>
</gene>
<comment type="caution">
    <text evidence="1">The sequence shown here is derived from an EMBL/GenBank/DDBJ whole genome shotgun (WGS) entry which is preliminary data.</text>
</comment>